<evidence type="ECO:0000256" key="1">
    <source>
        <dbReference type="ARBA" id="ARBA00008791"/>
    </source>
</evidence>
<keyword evidence="4" id="KW-1185">Reference proteome</keyword>
<proteinExistence type="inferred from homology"/>
<dbReference type="Proteomes" id="UP000248326">
    <property type="component" value="Unassembled WGS sequence"/>
</dbReference>
<accession>A0A318S629</accession>
<dbReference type="Pfam" id="PF00582">
    <property type="entry name" value="Usp"/>
    <property type="match status" value="1"/>
</dbReference>
<dbReference type="EMBL" id="QJSX01000014">
    <property type="protein sequence ID" value="PYE51854.1"/>
    <property type="molecule type" value="Genomic_DNA"/>
</dbReference>
<reference evidence="3 4" key="1">
    <citation type="submission" date="2018-06" db="EMBL/GenBank/DDBJ databases">
        <title>Genomic Encyclopedia of Type Strains, Phase IV (KMG-IV): sequencing the most valuable type-strain genomes for metagenomic binning, comparative biology and taxonomic classification.</title>
        <authorList>
            <person name="Goeker M."/>
        </authorList>
    </citation>
    <scope>NUCLEOTIDE SEQUENCE [LARGE SCALE GENOMIC DNA]</scope>
    <source>
        <strain evidence="3 4">DSM 18048</strain>
    </source>
</reference>
<dbReference type="PANTHER" id="PTHR46268:SF6">
    <property type="entry name" value="UNIVERSAL STRESS PROTEIN UP12"/>
    <property type="match status" value="1"/>
</dbReference>
<name>A0A318S629_9DEIO</name>
<evidence type="ECO:0000313" key="3">
    <source>
        <dbReference type="EMBL" id="PYE51854.1"/>
    </source>
</evidence>
<feature type="domain" description="UspA" evidence="2">
    <location>
        <begin position="6"/>
        <end position="144"/>
    </location>
</feature>
<comment type="caution">
    <text evidence="3">The sequence shown here is derived from an EMBL/GenBank/DDBJ whole genome shotgun (WGS) entry which is preliminary data.</text>
</comment>
<dbReference type="InterPro" id="IPR006016">
    <property type="entry name" value="UspA"/>
</dbReference>
<gene>
    <name evidence="3" type="ORF">DES52_11455</name>
</gene>
<dbReference type="InterPro" id="IPR006015">
    <property type="entry name" value="Universal_stress_UspA"/>
</dbReference>
<dbReference type="InterPro" id="IPR014729">
    <property type="entry name" value="Rossmann-like_a/b/a_fold"/>
</dbReference>
<protein>
    <submittedName>
        <fullName evidence="3">Nucleotide-binding universal stress UspA family protein</fullName>
    </submittedName>
</protein>
<sequence length="145" mass="15508">MTQTTFQRILVPIDFSPSAARALTLARTSFPGAQVKLLHVVDARAVSVTDYSTGGVAPVAPPVETLREEGRTDVALLQSLAEPGEEYEVLAGEPVSGILNVADRWNADLIVMGTHGRTGLAHFFAGSVTERMVRESPIPVLTVRV</sequence>
<dbReference type="PANTHER" id="PTHR46268">
    <property type="entry name" value="STRESS RESPONSE PROTEIN NHAX"/>
    <property type="match status" value="1"/>
</dbReference>
<dbReference type="RefSeq" id="WP_110887883.1">
    <property type="nucleotide sequence ID" value="NZ_QJSX01000014.1"/>
</dbReference>
<dbReference type="PRINTS" id="PR01438">
    <property type="entry name" value="UNVRSLSTRESS"/>
</dbReference>
<dbReference type="SUPFAM" id="SSF52402">
    <property type="entry name" value="Adenine nucleotide alpha hydrolases-like"/>
    <property type="match status" value="1"/>
</dbReference>
<organism evidence="3 4">
    <name type="scientific">Deinococcus yavapaiensis KR-236</name>
    <dbReference type="NCBI Taxonomy" id="694435"/>
    <lineage>
        <taxon>Bacteria</taxon>
        <taxon>Thermotogati</taxon>
        <taxon>Deinococcota</taxon>
        <taxon>Deinococci</taxon>
        <taxon>Deinococcales</taxon>
        <taxon>Deinococcaceae</taxon>
        <taxon>Deinococcus</taxon>
    </lineage>
</organism>
<comment type="similarity">
    <text evidence="1">Belongs to the universal stress protein A family.</text>
</comment>
<dbReference type="CDD" id="cd00293">
    <property type="entry name" value="USP-like"/>
    <property type="match status" value="1"/>
</dbReference>
<evidence type="ECO:0000313" key="4">
    <source>
        <dbReference type="Proteomes" id="UP000248326"/>
    </source>
</evidence>
<dbReference type="Gene3D" id="3.40.50.620">
    <property type="entry name" value="HUPs"/>
    <property type="match status" value="1"/>
</dbReference>
<evidence type="ECO:0000259" key="2">
    <source>
        <dbReference type="Pfam" id="PF00582"/>
    </source>
</evidence>
<dbReference type="AlphaFoldDB" id="A0A318S629"/>
<dbReference type="OrthoDB" id="9792500at2"/>